<dbReference type="SUPFAM" id="SSF46938">
    <property type="entry name" value="CRAL/TRIO N-terminal domain"/>
    <property type="match status" value="1"/>
</dbReference>
<name>A0A8S9XPW8_APOLU</name>
<dbReference type="AlphaFoldDB" id="A0A8S9XPW8"/>
<comment type="caution">
    <text evidence="3">The sequence shown here is derived from an EMBL/GenBank/DDBJ whole genome shotgun (WGS) entry which is preliminary data.</text>
</comment>
<proteinExistence type="predicted"/>
<evidence type="ECO:0000259" key="2">
    <source>
        <dbReference type="PROSITE" id="PS50191"/>
    </source>
</evidence>
<keyword evidence="4" id="KW-1185">Reference proteome</keyword>
<dbReference type="Gene3D" id="3.40.525.10">
    <property type="entry name" value="CRAL-TRIO lipid binding domain"/>
    <property type="match status" value="1"/>
</dbReference>
<evidence type="ECO:0000313" key="3">
    <source>
        <dbReference type="EMBL" id="KAF6211102.1"/>
    </source>
</evidence>
<sequence length="306" mass="35489">MFKGQTRSGFPWRVTAREEFERNPNLKPEDLESLRTWIRSQSHLPQNVDDEMLLHFLHACYFHVDNTKSTIELNYSYKTQMTEFFTDWDPLSKETQEIVNNVLIAAPLPGVDEEGNKVIVCKLNDTDTANFNYPICVKWLLITAQVAQWDQGIQSGYIIVYDASGFSMSHLLKCSLGTIKNYINWGKNASPIRVLRVIFINTNPVVKRMLTLAKPFLSKELLSMMKFYTDTDTYFETMSKDNVPEDYGGTAAPILSLHRDYMKRILEHRQHLIEDEKQKSDESKRIGKSKKDIKQAEKSFKTLEID</sequence>
<evidence type="ECO:0000256" key="1">
    <source>
        <dbReference type="SAM" id="MobiDB-lite"/>
    </source>
</evidence>
<evidence type="ECO:0000313" key="4">
    <source>
        <dbReference type="Proteomes" id="UP000466442"/>
    </source>
</evidence>
<dbReference type="InterPro" id="IPR036273">
    <property type="entry name" value="CRAL/TRIO_N_dom_sf"/>
</dbReference>
<accession>A0A8S9XPW8</accession>
<dbReference type="PANTHER" id="PTHR10174:SF224">
    <property type="entry name" value="RETINOL-BINDING PROTEIN PINTA"/>
    <property type="match status" value="1"/>
</dbReference>
<dbReference type="PANTHER" id="PTHR10174">
    <property type="entry name" value="ALPHA-TOCOPHEROL TRANSFER PROTEIN-RELATED"/>
    <property type="match status" value="1"/>
</dbReference>
<dbReference type="CDD" id="cd00170">
    <property type="entry name" value="SEC14"/>
    <property type="match status" value="1"/>
</dbReference>
<dbReference type="GO" id="GO:0016020">
    <property type="term" value="C:membrane"/>
    <property type="evidence" value="ECO:0007669"/>
    <property type="project" value="TreeGrafter"/>
</dbReference>
<dbReference type="InterPro" id="IPR001251">
    <property type="entry name" value="CRAL-TRIO_dom"/>
</dbReference>
<dbReference type="Gene3D" id="1.10.8.20">
    <property type="entry name" value="N-terminal domain of phosphatidylinositol transfer protein sec14p"/>
    <property type="match status" value="1"/>
</dbReference>
<feature type="region of interest" description="Disordered" evidence="1">
    <location>
        <begin position="274"/>
        <end position="306"/>
    </location>
</feature>
<dbReference type="Proteomes" id="UP000466442">
    <property type="component" value="Linkage Group LG5"/>
</dbReference>
<reference evidence="3" key="1">
    <citation type="journal article" date="2021" name="Mol. Ecol. Resour.">
        <title>Apolygus lucorum genome provides insights into omnivorousness and mesophyll feeding.</title>
        <authorList>
            <person name="Liu Y."/>
            <person name="Liu H."/>
            <person name="Wang H."/>
            <person name="Huang T."/>
            <person name="Liu B."/>
            <person name="Yang B."/>
            <person name="Yin L."/>
            <person name="Li B."/>
            <person name="Zhang Y."/>
            <person name="Zhang S."/>
            <person name="Jiang F."/>
            <person name="Zhang X."/>
            <person name="Ren Y."/>
            <person name="Wang B."/>
            <person name="Wang S."/>
            <person name="Lu Y."/>
            <person name="Wu K."/>
            <person name="Fan W."/>
            <person name="Wang G."/>
        </authorList>
    </citation>
    <scope>NUCLEOTIDE SEQUENCE</scope>
    <source>
        <strain evidence="3">12Hb</strain>
    </source>
</reference>
<gene>
    <name evidence="3" type="ORF">GE061_014216</name>
</gene>
<dbReference type="Pfam" id="PF00650">
    <property type="entry name" value="CRAL_TRIO"/>
    <property type="match status" value="1"/>
</dbReference>
<dbReference type="SUPFAM" id="SSF52087">
    <property type="entry name" value="CRAL/TRIO domain"/>
    <property type="match status" value="1"/>
</dbReference>
<dbReference type="GO" id="GO:1902936">
    <property type="term" value="F:phosphatidylinositol bisphosphate binding"/>
    <property type="evidence" value="ECO:0007669"/>
    <property type="project" value="TreeGrafter"/>
</dbReference>
<dbReference type="OrthoDB" id="6432525at2759"/>
<protein>
    <recommendedName>
        <fullName evidence="2">CRAL-TRIO domain-containing protein</fullName>
    </recommendedName>
</protein>
<organism evidence="3 4">
    <name type="scientific">Apolygus lucorum</name>
    <name type="common">Small green plant bug</name>
    <name type="synonym">Lygocoris lucorum</name>
    <dbReference type="NCBI Taxonomy" id="248454"/>
    <lineage>
        <taxon>Eukaryota</taxon>
        <taxon>Metazoa</taxon>
        <taxon>Ecdysozoa</taxon>
        <taxon>Arthropoda</taxon>
        <taxon>Hexapoda</taxon>
        <taxon>Insecta</taxon>
        <taxon>Pterygota</taxon>
        <taxon>Neoptera</taxon>
        <taxon>Paraneoptera</taxon>
        <taxon>Hemiptera</taxon>
        <taxon>Heteroptera</taxon>
        <taxon>Panheteroptera</taxon>
        <taxon>Cimicomorpha</taxon>
        <taxon>Miridae</taxon>
        <taxon>Mirini</taxon>
        <taxon>Apolygus</taxon>
    </lineage>
</organism>
<dbReference type="PROSITE" id="PS50191">
    <property type="entry name" value="CRAL_TRIO"/>
    <property type="match status" value="1"/>
</dbReference>
<dbReference type="InterPro" id="IPR036865">
    <property type="entry name" value="CRAL-TRIO_dom_sf"/>
</dbReference>
<dbReference type="EMBL" id="WIXP02000005">
    <property type="protein sequence ID" value="KAF6211102.1"/>
    <property type="molecule type" value="Genomic_DNA"/>
</dbReference>
<feature type="domain" description="CRAL-TRIO" evidence="2">
    <location>
        <begin position="95"/>
        <end position="255"/>
    </location>
</feature>